<evidence type="ECO:0000313" key="4">
    <source>
        <dbReference type="Proteomes" id="UP001293593"/>
    </source>
</evidence>
<dbReference type="PANTHER" id="PTHR31479:SF2">
    <property type="entry name" value="ALPHA_BETA-HYDROLASES SUPERFAMILY PROTEIN"/>
    <property type="match status" value="1"/>
</dbReference>
<gene>
    <name evidence="3" type="ORF">QN277_015535</name>
</gene>
<evidence type="ECO:0000259" key="2">
    <source>
        <dbReference type="Pfam" id="PF01764"/>
    </source>
</evidence>
<comment type="caution">
    <text evidence="3">The sequence shown here is derived from an EMBL/GenBank/DDBJ whole genome shotgun (WGS) entry which is preliminary data.</text>
</comment>
<feature type="domain" description="Fungal lipase-type" evidence="2">
    <location>
        <begin position="178"/>
        <end position="206"/>
    </location>
</feature>
<dbReference type="PANTHER" id="PTHR31479">
    <property type="entry name" value="ALPHA/BETA-HYDROLASES SUPERFAMILY PROTEIN"/>
    <property type="match status" value="1"/>
</dbReference>
<evidence type="ECO:0000313" key="3">
    <source>
        <dbReference type="EMBL" id="KAK4277554.1"/>
    </source>
</evidence>
<sequence>MVLSPVLNIGYNLQYNLNYKPIFRTGGVSAEKQDFNVSGPTYLKSVDWNNASHRRCVLASLIQGVYVHEHDRREKRTKTQCLALPWWHFFHFHLIETLFDTSDRSVFGAVLELTSNSVNINVINSPKYVIAFRGFVNANLASSIYKDTLLCLRYYFGTLHNSTRFRHALGRVQHWAGRSPNVWLTGHSLGAAISLLAGKDMALSGCRLPTYLFNPPFLSAMLDTTITSNSPILYRGIHIASLVAKAGVSIYLRGSEKEDRFSALYDWVPCLFLNPGDTICRGYIGYFEQRLKMKWPCAKALEDVATKHTLESLIMSNVFDINSEPGHLIPSAELIINQAHSPCLKVAHGIKQWWDPTLLYHPVIYRYRG</sequence>
<dbReference type="Pfam" id="PF01764">
    <property type="entry name" value="Lipase_3"/>
    <property type="match status" value="1"/>
</dbReference>
<dbReference type="InterPro" id="IPR029058">
    <property type="entry name" value="AB_hydrolase_fold"/>
</dbReference>
<dbReference type="EMBL" id="JAWXYG010000003">
    <property type="protein sequence ID" value="KAK4277554.1"/>
    <property type="molecule type" value="Genomic_DNA"/>
</dbReference>
<dbReference type="GO" id="GO:0006629">
    <property type="term" value="P:lipid metabolic process"/>
    <property type="evidence" value="ECO:0007669"/>
    <property type="project" value="InterPro"/>
</dbReference>
<dbReference type="InterPro" id="IPR002921">
    <property type="entry name" value="Fungal_lipase-type"/>
</dbReference>
<keyword evidence="4" id="KW-1185">Reference proteome</keyword>
<dbReference type="AlphaFoldDB" id="A0AAE1MTH5"/>
<dbReference type="SUPFAM" id="SSF53474">
    <property type="entry name" value="alpha/beta-Hydrolases"/>
    <property type="match status" value="1"/>
</dbReference>
<protein>
    <recommendedName>
        <fullName evidence="2">Fungal lipase-type domain-containing protein</fullName>
    </recommendedName>
</protein>
<dbReference type="Proteomes" id="UP001293593">
    <property type="component" value="Unassembled WGS sequence"/>
</dbReference>
<evidence type="ECO:0000256" key="1">
    <source>
        <dbReference type="ARBA" id="ARBA00022801"/>
    </source>
</evidence>
<reference evidence="3" key="1">
    <citation type="submission" date="2023-10" db="EMBL/GenBank/DDBJ databases">
        <title>Chromosome-level genome of the transformable northern wattle, Acacia crassicarpa.</title>
        <authorList>
            <person name="Massaro I."/>
            <person name="Sinha N.R."/>
            <person name="Poethig S."/>
            <person name="Leichty A.R."/>
        </authorList>
    </citation>
    <scope>NUCLEOTIDE SEQUENCE</scope>
    <source>
        <strain evidence="3">Acra3RX</strain>
        <tissue evidence="3">Leaf</tissue>
    </source>
</reference>
<name>A0AAE1MTH5_9FABA</name>
<accession>A0AAE1MTH5</accession>
<proteinExistence type="predicted"/>
<dbReference type="Gene3D" id="3.40.50.1820">
    <property type="entry name" value="alpha/beta hydrolase"/>
    <property type="match status" value="1"/>
</dbReference>
<keyword evidence="1" id="KW-0378">Hydrolase</keyword>
<dbReference type="GO" id="GO:0016787">
    <property type="term" value="F:hydrolase activity"/>
    <property type="evidence" value="ECO:0007669"/>
    <property type="project" value="UniProtKB-KW"/>
</dbReference>
<organism evidence="3 4">
    <name type="scientific">Acacia crassicarpa</name>
    <name type="common">northern wattle</name>
    <dbReference type="NCBI Taxonomy" id="499986"/>
    <lineage>
        <taxon>Eukaryota</taxon>
        <taxon>Viridiplantae</taxon>
        <taxon>Streptophyta</taxon>
        <taxon>Embryophyta</taxon>
        <taxon>Tracheophyta</taxon>
        <taxon>Spermatophyta</taxon>
        <taxon>Magnoliopsida</taxon>
        <taxon>eudicotyledons</taxon>
        <taxon>Gunneridae</taxon>
        <taxon>Pentapetalae</taxon>
        <taxon>rosids</taxon>
        <taxon>fabids</taxon>
        <taxon>Fabales</taxon>
        <taxon>Fabaceae</taxon>
        <taxon>Caesalpinioideae</taxon>
        <taxon>mimosoid clade</taxon>
        <taxon>Acacieae</taxon>
        <taxon>Acacia</taxon>
    </lineage>
</organism>